<gene>
    <name evidence="1" type="ORF">ACFORO_25825</name>
</gene>
<dbReference type="Pfam" id="PF13384">
    <property type="entry name" value="HTH_23"/>
    <property type="match status" value="1"/>
</dbReference>
<name>A0ABV7QN83_9PSEU</name>
<dbReference type="EMBL" id="JBHRWI010000030">
    <property type="protein sequence ID" value="MFC3513614.1"/>
    <property type="molecule type" value="Genomic_DNA"/>
</dbReference>
<dbReference type="Proteomes" id="UP001595764">
    <property type="component" value="Unassembled WGS sequence"/>
</dbReference>
<evidence type="ECO:0000313" key="2">
    <source>
        <dbReference type="Proteomes" id="UP001595764"/>
    </source>
</evidence>
<dbReference type="InterPro" id="IPR009057">
    <property type="entry name" value="Homeodomain-like_sf"/>
</dbReference>
<sequence>MPVPQGNPNPAKKAEQHARAWQLKLDGKTDREIAKIMGVSHTTVQNWRDADIKKFLAPAAAQYRQIQLEQIEGVIADCREVLRSDAPVVSMGKVALVDGVPVIDQELKLKAYDRMLKAYERLAKLLGLDAPTKAEYEDKTPPRPAELDALICQTREQVQQREAEMTGESQSS</sequence>
<organism evidence="1 2">
    <name type="scientific">Amycolatopsis halotolerans</name>
    <dbReference type="NCBI Taxonomy" id="330083"/>
    <lineage>
        <taxon>Bacteria</taxon>
        <taxon>Bacillati</taxon>
        <taxon>Actinomycetota</taxon>
        <taxon>Actinomycetes</taxon>
        <taxon>Pseudonocardiales</taxon>
        <taxon>Pseudonocardiaceae</taxon>
        <taxon>Amycolatopsis</taxon>
    </lineage>
</organism>
<evidence type="ECO:0000313" key="1">
    <source>
        <dbReference type="EMBL" id="MFC3513614.1"/>
    </source>
</evidence>
<dbReference type="RefSeq" id="WP_377869029.1">
    <property type="nucleotide sequence ID" value="NZ_JBHMAY010000011.1"/>
</dbReference>
<comment type="caution">
    <text evidence="1">The sequence shown here is derived from an EMBL/GenBank/DDBJ whole genome shotgun (WGS) entry which is preliminary data.</text>
</comment>
<reference evidence="2" key="1">
    <citation type="journal article" date="2019" name="Int. J. Syst. Evol. Microbiol.">
        <title>The Global Catalogue of Microorganisms (GCM) 10K type strain sequencing project: providing services to taxonomists for standard genome sequencing and annotation.</title>
        <authorList>
            <consortium name="The Broad Institute Genomics Platform"/>
            <consortium name="The Broad Institute Genome Sequencing Center for Infectious Disease"/>
            <person name="Wu L."/>
            <person name="Ma J."/>
        </authorList>
    </citation>
    <scope>NUCLEOTIDE SEQUENCE [LARGE SCALE GENOMIC DNA]</scope>
    <source>
        <strain evidence="2">CGMCC 4.7682</strain>
    </source>
</reference>
<dbReference type="SUPFAM" id="SSF46689">
    <property type="entry name" value="Homeodomain-like"/>
    <property type="match status" value="1"/>
</dbReference>
<proteinExistence type="predicted"/>
<accession>A0ABV7QN83</accession>
<protein>
    <submittedName>
        <fullName evidence="1">Helix-turn-helix domain-containing protein</fullName>
    </submittedName>
</protein>
<keyword evidence="2" id="KW-1185">Reference proteome</keyword>